<organism evidence="4 5">
    <name type="scientific">Amycolatopsis thermoflava</name>
    <dbReference type="NCBI Taxonomy" id="84480"/>
    <lineage>
        <taxon>Bacteria</taxon>
        <taxon>Bacillati</taxon>
        <taxon>Actinomycetota</taxon>
        <taxon>Actinomycetes</taxon>
        <taxon>Pseudonocardiales</taxon>
        <taxon>Pseudonocardiaceae</taxon>
        <taxon>Amycolatopsis</taxon>
        <taxon>Amycolatopsis methanolica group</taxon>
    </lineage>
</organism>
<evidence type="ECO:0000313" key="4">
    <source>
        <dbReference type="EMBL" id="ROS43969.1"/>
    </source>
</evidence>
<comment type="caution">
    <text evidence="4">The sequence shown here is derived from an EMBL/GenBank/DDBJ whole genome shotgun (WGS) entry which is preliminary data.</text>
</comment>
<dbReference type="PROSITE" id="PS51635">
    <property type="entry name" value="PNPLA"/>
    <property type="match status" value="1"/>
</dbReference>
<dbReference type="GO" id="GO:0016042">
    <property type="term" value="P:lipid catabolic process"/>
    <property type="evidence" value="ECO:0007669"/>
    <property type="project" value="UniProtKB-UniRule"/>
</dbReference>
<dbReference type="AlphaFoldDB" id="A0A3N2H668"/>
<evidence type="ECO:0000313" key="5">
    <source>
        <dbReference type="Proteomes" id="UP000274843"/>
    </source>
</evidence>
<name>A0A3N2H668_9PSEU</name>
<dbReference type="RefSeq" id="WP_123686015.1">
    <property type="nucleotide sequence ID" value="NZ_RKHY01000001.1"/>
</dbReference>
<dbReference type="Proteomes" id="UP000274843">
    <property type="component" value="Unassembled WGS sequence"/>
</dbReference>
<dbReference type="EMBL" id="RKHY01000001">
    <property type="protein sequence ID" value="ROS43969.1"/>
    <property type="molecule type" value="Genomic_DNA"/>
</dbReference>
<keyword evidence="2" id="KW-0378">Hydrolase</keyword>
<dbReference type="Gene3D" id="3.40.1090.10">
    <property type="entry name" value="Cytosolic phospholipase A2 catalytic domain"/>
    <property type="match status" value="2"/>
</dbReference>
<comment type="caution">
    <text evidence="2">Lacks conserved residue(s) required for the propagation of feature annotation.</text>
</comment>
<dbReference type="InterPro" id="IPR002641">
    <property type="entry name" value="PNPLA_dom"/>
</dbReference>
<feature type="short sequence motif" description="DGA/G" evidence="2">
    <location>
        <begin position="188"/>
        <end position="190"/>
    </location>
</feature>
<gene>
    <name evidence="4" type="ORF">EDD35_6390</name>
</gene>
<reference evidence="4 5" key="1">
    <citation type="submission" date="2018-11" db="EMBL/GenBank/DDBJ databases">
        <title>Sequencing the genomes of 1000 actinobacteria strains.</title>
        <authorList>
            <person name="Klenk H.-P."/>
        </authorList>
    </citation>
    <scope>NUCLEOTIDE SEQUENCE [LARGE SCALE GENOMIC DNA]</scope>
    <source>
        <strain evidence="4 5">DSM 44348</strain>
    </source>
</reference>
<feature type="active site" description="Nucleophile" evidence="2">
    <location>
        <position position="47"/>
    </location>
</feature>
<sequence>MPKRGLVLAGGGVAGIAWELGVLQGIADVAPAVSAALLEADVIVGTSAGAAVAAQVTSGLPLIDLYSAQLRQEHDELEVHLAWHTLMARFAAIAAGAPSVRELRRRLGALAPLPDVEPEARHQAIRSRIPLPHWPEARIVLAAVDAEAGELVAFEGGCGVGLVEAVAASCAVPGVWPQVVIDGRRYIDGGVPSSTNAHLAAGCERVLVLTPVPAGQPAPFAPLPEEVDYLDRTEVLTVSADTASAAGFSRAPLSPATRGPAARAGRRVGRGRAAEIAAFWCQDGSLTA</sequence>
<dbReference type="SUPFAM" id="SSF52151">
    <property type="entry name" value="FabD/lysophospholipase-like"/>
    <property type="match status" value="1"/>
</dbReference>
<evidence type="ECO:0000256" key="1">
    <source>
        <dbReference type="ARBA" id="ARBA00023098"/>
    </source>
</evidence>
<accession>A0A3N2H668</accession>
<feature type="short sequence motif" description="GXSXG" evidence="2">
    <location>
        <begin position="45"/>
        <end position="49"/>
    </location>
</feature>
<feature type="active site" description="Proton acceptor" evidence="2">
    <location>
        <position position="188"/>
    </location>
</feature>
<feature type="domain" description="PNPLA" evidence="3">
    <location>
        <begin position="7"/>
        <end position="202"/>
    </location>
</feature>
<dbReference type="GeneID" id="301847656"/>
<proteinExistence type="predicted"/>
<keyword evidence="1 2" id="KW-0443">Lipid metabolism</keyword>
<dbReference type="Pfam" id="PF01734">
    <property type="entry name" value="Patatin"/>
    <property type="match status" value="1"/>
</dbReference>
<protein>
    <submittedName>
        <fullName evidence="4">NTE family protein</fullName>
    </submittedName>
</protein>
<dbReference type="InterPro" id="IPR016035">
    <property type="entry name" value="Acyl_Trfase/lysoPLipase"/>
</dbReference>
<dbReference type="GO" id="GO:0016787">
    <property type="term" value="F:hydrolase activity"/>
    <property type="evidence" value="ECO:0007669"/>
    <property type="project" value="UniProtKB-UniRule"/>
</dbReference>
<keyword evidence="5" id="KW-1185">Reference proteome</keyword>
<keyword evidence="2" id="KW-0442">Lipid degradation</keyword>
<evidence type="ECO:0000259" key="3">
    <source>
        <dbReference type="PROSITE" id="PS51635"/>
    </source>
</evidence>
<evidence type="ECO:0000256" key="2">
    <source>
        <dbReference type="PROSITE-ProRule" id="PRU01161"/>
    </source>
</evidence>